<dbReference type="Proteomes" id="UP000241346">
    <property type="component" value="Unassembled WGS sequence"/>
</dbReference>
<gene>
    <name evidence="1" type="ORF">C9J01_19235</name>
</gene>
<name>A0A2T3N9Z7_9GAMM</name>
<evidence type="ECO:0000313" key="2">
    <source>
        <dbReference type="Proteomes" id="UP000241346"/>
    </source>
</evidence>
<proteinExistence type="predicted"/>
<dbReference type="OrthoDB" id="3078754at2"/>
<comment type="caution">
    <text evidence="1">The sequence shown here is derived from an EMBL/GenBank/DDBJ whole genome shotgun (WGS) entry which is preliminary data.</text>
</comment>
<sequence length="471" mass="53962">MSTLIQRLEDSLGKDISKICDGKFHQRSANHCAHYVSHIVGLDFSYHCKEFKGGNGTPANVRVQEIFAQCPKVGKWSDADLSDEQLIFVTKIDNVDLDNKKMLNVPQKHIGIFAGGFVYHYSNSRNEVVKWPPQVFLKEFDRIYKGKQGLFFGTFPGLDLDLKISPTSESVSRGLGFDLDKQGRQWFASTGSNSSDRFYVGRETKSGNYIGLFMKPNEYYGQIYRAQDYSDRYDHWAQLMELTGYCESKNYFNVINTYDSAKFTFGFYQLAAHTANDNLILLFRALAKLPRCSEYFPELVIHNGHLHRADENGGMTDLEVESQTGPGGRRQLQRFMDYLNAKRREHDMQEVLQSARIIHWTNEHPELCALQVEVAFDILQSKMEKRYARWYDLDGQPDIICALIADIHHQGRATKNKVKAALRSANPKEALITINSTYAGRIADLRTKLQEMEDNGQLGHKTYDAVLNEFR</sequence>
<dbReference type="RefSeq" id="WP_107299757.1">
    <property type="nucleotide sequence ID" value="NZ_PYMB01000011.1"/>
</dbReference>
<evidence type="ECO:0000313" key="1">
    <source>
        <dbReference type="EMBL" id="PSW10343.1"/>
    </source>
</evidence>
<organism evidence="1 2">
    <name type="scientific">Photobacterium rosenbergii</name>
    <dbReference type="NCBI Taxonomy" id="294936"/>
    <lineage>
        <taxon>Bacteria</taxon>
        <taxon>Pseudomonadati</taxon>
        <taxon>Pseudomonadota</taxon>
        <taxon>Gammaproteobacteria</taxon>
        <taxon>Vibrionales</taxon>
        <taxon>Vibrionaceae</taxon>
        <taxon>Photobacterium</taxon>
    </lineage>
</organism>
<accession>A0A2T3N9Z7</accession>
<dbReference type="EMBL" id="PYMB01000011">
    <property type="protein sequence ID" value="PSW10343.1"/>
    <property type="molecule type" value="Genomic_DNA"/>
</dbReference>
<reference evidence="1 2" key="1">
    <citation type="submission" date="2018-03" db="EMBL/GenBank/DDBJ databases">
        <title>Whole genome sequencing of Histamine producing bacteria.</title>
        <authorList>
            <person name="Butler K."/>
        </authorList>
    </citation>
    <scope>NUCLEOTIDE SEQUENCE [LARGE SCALE GENOMIC DNA]</scope>
    <source>
        <strain evidence="1 2">DSM 19138</strain>
    </source>
</reference>
<dbReference type="AlphaFoldDB" id="A0A2T3N9Z7"/>
<protein>
    <submittedName>
        <fullName evidence="1">Uncharacterized protein</fullName>
    </submittedName>
</protein>